<keyword evidence="2" id="KW-1133">Transmembrane helix</keyword>
<keyword evidence="2" id="KW-0472">Membrane</keyword>
<feature type="compositionally biased region" description="Low complexity" evidence="1">
    <location>
        <begin position="463"/>
        <end position="472"/>
    </location>
</feature>
<feature type="region of interest" description="Disordered" evidence="1">
    <location>
        <begin position="37"/>
        <end position="75"/>
    </location>
</feature>
<keyword evidence="2" id="KW-0812">Transmembrane</keyword>
<feature type="compositionally biased region" description="Basic and acidic residues" evidence="1">
    <location>
        <begin position="59"/>
        <end position="72"/>
    </location>
</feature>
<accession>A0ABQ3XXD3</accession>
<comment type="caution">
    <text evidence="4">The sequence shown here is derived from an EMBL/GenBank/DDBJ whole genome shotgun (WGS) entry which is preliminary data.</text>
</comment>
<evidence type="ECO:0000313" key="5">
    <source>
        <dbReference type="Proteomes" id="UP000609879"/>
    </source>
</evidence>
<gene>
    <name evidence="4" type="ORF">Ade02nite_10570</name>
</gene>
<name>A0ABQ3XXD3_9ACTN</name>
<evidence type="ECO:0000256" key="2">
    <source>
        <dbReference type="SAM" id="Phobius"/>
    </source>
</evidence>
<keyword evidence="3" id="KW-0732">Signal</keyword>
<reference evidence="4 5" key="1">
    <citation type="submission" date="2021-01" db="EMBL/GenBank/DDBJ databases">
        <title>Whole genome shotgun sequence of Actinoplanes deccanensis NBRC 13994.</title>
        <authorList>
            <person name="Komaki H."/>
            <person name="Tamura T."/>
        </authorList>
    </citation>
    <scope>NUCLEOTIDE SEQUENCE [LARGE SCALE GENOMIC DNA]</scope>
    <source>
        <strain evidence="4 5">NBRC 13994</strain>
    </source>
</reference>
<evidence type="ECO:0008006" key="6">
    <source>
        <dbReference type="Google" id="ProtNLM"/>
    </source>
</evidence>
<keyword evidence="5" id="KW-1185">Reference proteome</keyword>
<feature type="chain" id="PRO_5046144370" description="Gram-positive cocci surface proteins LPxTG domain-containing protein" evidence="3">
    <location>
        <begin position="39"/>
        <end position="556"/>
    </location>
</feature>
<organism evidence="4 5">
    <name type="scientific">Paractinoplanes deccanensis</name>
    <dbReference type="NCBI Taxonomy" id="113561"/>
    <lineage>
        <taxon>Bacteria</taxon>
        <taxon>Bacillati</taxon>
        <taxon>Actinomycetota</taxon>
        <taxon>Actinomycetes</taxon>
        <taxon>Micromonosporales</taxon>
        <taxon>Micromonosporaceae</taxon>
        <taxon>Paractinoplanes</taxon>
    </lineage>
</organism>
<feature type="region of interest" description="Disordered" evidence="1">
    <location>
        <begin position="412"/>
        <end position="472"/>
    </location>
</feature>
<feature type="signal peptide" evidence="3">
    <location>
        <begin position="1"/>
        <end position="38"/>
    </location>
</feature>
<feature type="transmembrane region" description="Helical" evidence="2">
    <location>
        <begin position="529"/>
        <end position="549"/>
    </location>
</feature>
<proteinExistence type="predicted"/>
<evidence type="ECO:0000313" key="4">
    <source>
        <dbReference type="EMBL" id="GID72416.1"/>
    </source>
</evidence>
<dbReference type="EMBL" id="BOMI01000014">
    <property type="protein sequence ID" value="GID72416.1"/>
    <property type="molecule type" value="Genomic_DNA"/>
</dbReference>
<sequence>MPIMRPSRPPRTHHAFSGTAAVVAALAVVAAPLTPASARESAGVPGKCAGTRTNQAADSTKRGSKTETDQPDSRFTANAQADLVKINLLDAGVLRPDLPSLVDVRLAAAHGSADSAARRSKTTATGRYADAKLLGMQLPGLPLPGTAASRQAPPTREPATAELAGLQAAGLATVQLGRSTADARWLDAYNCGATGPLTRSATMLAGVQLLAGGGRTPALQALRRAGDTPRKTSLLRLGPTGSTQSATDLVRLDGGRRGVSAAAGVALSDLTLFGGTPQEVSIKVVTQPTLAVIAAGDRKRSSVKYRPAVLKVTAAGKPVTTLDTADAGVSVDLYGGLSAGKAPAVLSARISLGSPRQLIGDRDIRAEAAALRVEVVLGRAHLLDVAIGYLYAQASTPPMKAAQLHAVPGTPGIARNVAPQDLPPGVDEPSPDALGPQATRHGNASPHTSSGARAGAGSGPVDGAGSSVVDGAGSSVVDGAGSNAVDGAGSSATGSGAEDGAGSGVAAGAGSGAMDRTSSSALARAGTNIIAAAIGGLILLVLGVAAVTLSRRRRRG</sequence>
<dbReference type="Proteomes" id="UP000609879">
    <property type="component" value="Unassembled WGS sequence"/>
</dbReference>
<evidence type="ECO:0000256" key="3">
    <source>
        <dbReference type="SAM" id="SignalP"/>
    </source>
</evidence>
<protein>
    <recommendedName>
        <fullName evidence="6">Gram-positive cocci surface proteins LPxTG domain-containing protein</fullName>
    </recommendedName>
</protein>
<evidence type="ECO:0000256" key="1">
    <source>
        <dbReference type="SAM" id="MobiDB-lite"/>
    </source>
</evidence>